<evidence type="ECO:0008006" key="4">
    <source>
        <dbReference type="Google" id="ProtNLM"/>
    </source>
</evidence>
<dbReference type="AlphaFoldDB" id="A0A0L0URL3"/>
<comment type="caution">
    <text evidence="2">The sequence shown here is derived from an EMBL/GenBank/DDBJ whole genome shotgun (WGS) entry which is preliminary data.</text>
</comment>
<gene>
    <name evidence="2" type="ORF">PSTG_17013</name>
</gene>
<keyword evidence="3" id="KW-1185">Reference proteome</keyword>
<dbReference type="Proteomes" id="UP000054564">
    <property type="component" value="Unassembled WGS sequence"/>
</dbReference>
<protein>
    <recommendedName>
        <fullName evidence="4">Reverse transcriptase domain-containing protein</fullName>
    </recommendedName>
</protein>
<reference evidence="3" key="1">
    <citation type="submission" date="2014-03" db="EMBL/GenBank/DDBJ databases">
        <title>The Genome Sequence of Puccinia striiformis f. sp. tritici PST-78.</title>
        <authorList>
            <consortium name="The Broad Institute Genome Sequencing Platform"/>
            <person name="Cuomo C."/>
            <person name="Hulbert S."/>
            <person name="Chen X."/>
            <person name="Walker B."/>
            <person name="Young S.K."/>
            <person name="Zeng Q."/>
            <person name="Gargeya S."/>
            <person name="Fitzgerald M."/>
            <person name="Haas B."/>
            <person name="Abouelleil A."/>
            <person name="Alvarado L."/>
            <person name="Arachchi H.M."/>
            <person name="Berlin A.M."/>
            <person name="Chapman S.B."/>
            <person name="Goldberg J."/>
            <person name="Griggs A."/>
            <person name="Gujja S."/>
            <person name="Hansen M."/>
            <person name="Howarth C."/>
            <person name="Imamovic A."/>
            <person name="Larimer J."/>
            <person name="McCowan C."/>
            <person name="Montmayeur A."/>
            <person name="Murphy C."/>
            <person name="Neiman D."/>
            <person name="Pearson M."/>
            <person name="Priest M."/>
            <person name="Roberts A."/>
            <person name="Saif S."/>
            <person name="Shea T."/>
            <person name="Sisk P."/>
            <person name="Sykes S."/>
            <person name="Wortman J."/>
            <person name="Nusbaum C."/>
            <person name="Birren B."/>
        </authorList>
    </citation>
    <scope>NUCLEOTIDE SEQUENCE [LARGE SCALE GENOMIC DNA]</scope>
    <source>
        <strain evidence="3">race PST-78</strain>
    </source>
</reference>
<feature type="region of interest" description="Disordered" evidence="1">
    <location>
        <begin position="339"/>
        <end position="364"/>
    </location>
</feature>
<sequence length="1018" mass="115630">MVENQTTRAASNRLKATTSQRGTTNSPQEATEEESVTNTLVPGENVRNMTSEGDEPSNPGGPNTEGEPTTRTENETDFVELLEVVEPTTGSTKTEPDEKTQILNRAIEAQQAGDNLMAGIFFDALARLSNPNLHRTSRALTQAQINATVPDGLEHDGDLMYATTGTTHNFVGFTPYLDKNIRKLRGPIPLTVFDEEWQHLAMKYHLGKRAKLESSTGEKLIDYKGYGFVDEWDMTHSSWTTNHRKFYKTLVNVYDITKFAALLLIHKGHCDDIIDKKGFMVAFRYDMQIRLNMFCHRIPVNGKSCIPDISQRKEHLVEHCYTIARNFGELQWKDNHYAPGHSHRSIDPITGQPKQNLQHNRNNNFEFNPANNPVNVFQNQGPWMFHNQAGSFSQPFQQAPNNQHNVFHNQQRDNQGGGSTGSESRKKSRGGYKGSKFIDGYIDKRLINGNTNNQGNTPSGSGSNSVVTLPKQVTTLTNWPSKVRCEMNIPLWEAALRNACLDEVYKDVILGFKFGFHQGIPTHAIDGMRWYTPPNHTSSSLAHEKIRESFHKELCARRMLGPFSHEEVAAKFNFFRSSPLGAVVNGDGSVRPINDLSFPRNDPNIPSVNSFVDATDFETTWDDFETVSRFFKALSCPVELALFDWEKAYRQIPTHPSQWPFLMVQDLDGRLFLDTRITFGGVAGCGSFGRPADAWKDIMQHEFDLVKIFRWVDDNLFVRSVDAKTSMEAIVKRSLSLGVLTNEQKCSNFSSEQKFIGFIWNGIDKTVRLPRAKLEERVKQIEIFLIEVRIFTYNEAEILTGRLNHVAYLLPQLRCYLRGLYRWMAEWKKLNAKRPTPADVIEDLERWRTVLLNFKHTRLIQSTTPVNIEWVGDASTSFGIGVKIGRMWSQLKLTGESVDREPRRGIAWLETVAIRVGLLMLKHTESIRKGSNLIVWTDNNTTLSVLETRKSRDPHVNNEWKIIQDFLITEELDLSGRRVQTEDNGADALSRGAKGPHKEINRVSFPIPPDLDAYMSHA</sequence>
<evidence type="ECO:0000313" key="3">
    <source>
        <dbReference type="Proteomes" id="UP000054564"/>
    </source>
</evidence>
<dbReference type="InterPro" id="IPR043502">
    <property type="entry name" value="DNA/RNA_pol_sf"/>
</dbReference>
<feature type="compositionally biased region" description="Polar residues" evidence="1">
    <location>
        <begin position="1"/>
        <end position="29"/>
    </location>
</feature>
<dbReference type="PANTHER" id="PTHR33050">
    <property type="entry name" value="REVERSE TRANSCRIPTASE DOMAIN-CONTAINING PROTEIN"/>
    <property type="match status" value="1"/>
</dbReference>
<dbReference type="InterPro" id="IPR052055">
    <property type="entry name" value="Hepadnavirus_pol/RT"/>
</dbReference>
<dbReference type="SUPFAM" id="SSF56672">
    <property type="entry name" value="DNA/RNA polymerases"/>
    <property type="match status" value="1"/>
</dbReference>
<dbReference type="STRING" id="1165861.A0A0L0URL3"/>
<dbReference type="PANTHER" id="PTHR33050:SF7">
    <property type="entry name" value="RIBONUCLEASE H"/>
    <property type="match status" value="1"/>
</dbReference>
<proteinExistence type="predicted"/>
<evidence type="ECO:0000313" key="2">
    <source>
        <dbReference type="EMBL" id="KNE89531.1"/>
    </source>
</evidence>
<organism evidence="2 3">
    <name type="scientific">Puccinia striiformis f. sp. tritici PST-78</name>
    <dbReference type="NCBI Taxonomy" id="1165861"/>
    <lineage>
        <taxon>Eukaryota</taxon>
        <taxon>Fungi</taxon>
        <taxon>Dikarya</taxon>
        <taxon>Basidiomycota</taxon>
        <taxon>Pucciniomycotina</taxon>
        <taxon>Pucciniomycetes</taxon>
        <taxon>Pucciniales</taxon>
        <taxon>Pucciniaceae</taxon>
        <taxon>Puccinia</taxon>
    </lineage>
</organism>
<dbReference type="EMBL" id="AJIL01000337">
    <property type="protein sequence ID" value="KNE89531.1"/>
    <property type="molecule type" value="Genomic_DNA"/>
</dbReference>
<feature type="region of interest" description="Disordered" evidence="1">
    <location>
        <begin position="1"/>
        <end position="74"/>
    </location>
</feature>
<feature type="region of interest" description="Disordered" evidence="1">
    <location>
        <begin position="448"/>
        <end position="467"/>
    </location>
</feature>
<name>A0A0L0URL3_9BASI</name>
<feature type="compositionally biased region" description="Low complexity" evidence="1">
    <location>
        <begin position="355"/>
        <end position="364"/>
    </location>
</feature>
<feature type="region of interest" description="Disordered" evidence="1">
    <location>
        <begin position="407"/>
        <end position="436"/>
    </location>
</feature>
<evidence type="ECO:0000256" key="1">
    <source>
        <dbReference type="SAM" id="MobiDB-lite"/>
    </source>
</evidence>
<accession>A0A0L0URL3</accession>
<feature type="region of interest" description="Disordered" evidence="1">
    <location>
        <begin position="983"/>
        <end position="1002"/>
    </location>
</feature>